<dbReference type="EMBL" id="LR796445">
    <property type="protein sequence ID" value="CAB4145903.1"/>
    <property type="molecule type" value="Genomic_DNA"/>
</dbReference>
<proteinExistence type="predicted"/>
<evidence type="ECO:0000313" key="1">
    <source>
        <dbReference type="EMBL" id="CAB4145903.1"/>
    </source>
</evidence>
<dbReference type="EMBL" id="LR797155">
    <property type="protein sequence ID" value="CAB4190292.1"/>
    <property type="molecule type" value="Genomic_DNA"/>
</dbReference>
<gene>
    <name evidence="2" type="ORF">UFOVP1207_61</name>
    <name evidence="1" type="ORF">UFOVP474_65</name>
</gene>
<accession>A0A6J5R2Z1</accession>
<reference evidence="2" key="1">
    <citation type="submission" date="2020-05" db="EMBL/GenBank/DDBJ databases">
        <authorList>
            <person name="Chiriac C."/>
            <person name="Salcher M."/>
            <person name="Ghai R."/>
            <person name="Kavagutti S V."/>
        </authorList>
    </citation>
    <scope>NUCLEOTIDE SEQUENCE</scope>
</reference>
<name>A0A6J5R2Z1_9CAUD</name>
<dbReference type="Gene3D" id="1.10.260.40">
    <property type="entry name" value="lambda repressor-like DNA-binding domains"/>
    <property type="match status" value="1"/>
</dbReference>
<dbReference type="GO" id="GO:0003677">
    <property type="term" value="F:DNA binding"/>
    <property type="evidence" value="ECO:0007669"/>
    <property type="project" value="InterPro"/>
</dbReference>
<sequence length="103" mass="11522">MIAQLSIGVQALCFSGLWRVILSHTVSLKSLLSSPTMTTQDIIKMLGGPVWVSQHLGIRSQAVSNWKRIPLERVPLLLMLAKSMGVEISAEQMRPDVYWTAFR</sequence>
<organism evidence="2">
    <name type="scientific">uncultured Caudovirales phage</name>
    <dbReference type="NCBI Taxonomy" id="2100421"/>
    <lineage>
        <taxon>Viruses</taxon>
        <taxon>Duplodnaviria</taxon>
        <taxon>Heunggongvirae</taxon>
        <taxon>Uroviricota</taxon>
        <taxon>Caudoviricetes</taxon>
        <taxon>Peduoviridae</taxon>
        <taxon>Maltschvirus</taxon>
        <taxon>Maltschvirus maltsch</taxon>
    </lineage>
</organism>
<dbReference type="InterPro" id="IPR031856">
    <property type="entry name" value="YdaS_toxin-like"/>
</dbReference>
<dbReference type="SUPFAM" id="SSF47413">
    <property type="entry name" value="lambda repressor-like DNA-binding domains"/>
    <property type="match status" value="1"/>
</dbReference>
<dbReference type="Pfam" id="PF15943">
    <property type="entry name" value="YdaS_toxin"/>
    <property type="match status" value="1"/>
</dbReference>
<evidence type="ECO:0000313" key="2">
    <source>
        <dbReference type="EMBL" id="CAB4190292.1"/>
    </source>
</evidence>
<dbReference type="InterPro" id="IPR010982">
    <property type="entry name" value="Lambda_DNA-bd_dom_sf"/>
</dbReference>
<protein>
    <submittedName>
        <fullName evidence="2">Bacterial antitoxin YdaS</fullName>
    </submittedName>
</protein>